<reference evidence="1 2" key="1">
    <citation type="journal article" date="2019" name="Sci. Rep.">
        <title>Orb-weaving spider Araneus ventricosus genome elucidates the spidroin gene catalogue.</title>
        <authorList>
            <person name="Kono N."/>
            <person name="Nakamura H."/>
            <person name="Ohtoshi R."/>
            <person name="Moran D.A.P."/>
            <person name="Shinohara A."/>
            <person name="Yoshida Y."/>
            <person name="Fujiwara M."/>
            <person name="Mori M."/>
            <person name="Tomita M."/>
            <person name="Arakawa K."/>
        </authorList>
    </citation>
    <scope>NUCLEOTIDE SEQUENCE [LARGE SCALE GENOMIC DNA]</scope>
</reference>
<gene>
    <name evidence="1" type="ORF">AVEN_258425_1</name>
</gene>
<comment type="caution">
    <text evidence="1">The sequence shown here is derived from an EMBL/GenBank/DDBJ whole genome shotgun (WGS) entry which is preliminary data.</text>
</comment>
<keyword evidence="2" id="KW-1185">Reference proteome</keyword>
<dbReference type="AlphaFoldDB" id="A0A4Y2DGI1"/>
<evidence type="ECO:0000313" key="1">
    <source>
        <dbReference type="EMBL" id="GBM15880.1"/>
    </source>
</evidence>
<dbReference type="EMBL" id="BGPR01000365">
    <property type="protein sequence ID" value="GBM15880.1"/>
    <property type="molecule type" value="Genomic_DNA"/>
</dbReference>
<organism evidence="1 2">
    <name type="scientific">Araneus ventricosus</name>
    <name type="common">Orbweaver spider</name>
    <name type="synonym">Epeira ventricosa</name>
    <dbReference type="NCBI Taxonomy" id="182803"/>
    <lineage>
        <taxon>Eukaryota</taxon>
        <taxon>Metazoa</taxon>
        <taxon>Ecdysozoa</taxon>
        <taxon>Arthropoda</taxon>
        <taxon>Chelicerata</taxon>
        <taxon>Arachnida</taxon>
        <taxon>Araneae</taxon>
        <taxon>Araneomorphae</taxon>
        <taxon>Entelegynae</taxon>
        <taxon>Araneoidea</taxon>
        <taxon>Araneidae</taxon>
        <taxon>Araneus</taxon>
    </lineage>
</organism>
<protein>
    <submittedName>
        <fullName evidence="1">Uncharacterized protein</fullName>
    </submittedName>
</protein>
<accession>A0A4Y2DGI1</accession>
<proteinExistence type="predicted"/>
<evidence type="ECO:0000313" key="2">
    <source>
        <dbReference type="Proteomes" id="UP000499080"/>
    </source>
</evidence>
<dbReference type="Proteomes" id="UP000499080">
    <property type="component" value="Unassembled WGS sequence"/>
</dbReference>
<name>A0A4Y2DGI1_ARAVE</name>
<sequence length="212" mass="23694">MERPAASLKLRSISLSFHELRPWFALFPVVGTGRIDVACGLVSASVASRVMVLPDATFSSEPDFSPSPRPQTYGLRPSRGSILRTLFSPPTEKNGLIKGEAAFLRPVFPRVPSAVRVIPHRRNRKNGSGLWACICCFPSYGGKKLARQRRWKWPDGINVTFYSRAAERFDKPRVDVTERLVGIPPTTVHKYESRATRGFTKPHTIGTSLYLL</sequence>